<dbReference type="PANTHER" id="PTHR32295:SF123">
    <property type="entry name" value="PROTEIN IQ-DOMAIN 5"/>
    <property type="match status" value="1"/>
</dbReference>
<accession>A0A8T2U670</accession>
<evidence type="ECO:0000256" key="1">
    <source>
        <dbReference type="ARBA" id="ARBA00022860"/>
    </source>
</evidence>
<sequence>MGSSRRWMKLISIGKNRSSLNKGETKKAQIWKPWKSLSSFSKRFTLYRRDQGLAHFTKNGVTQEESAAIAIQTAYRVFLAKRALRALKGLVRLEVAITGHEIRNQSAVNVPSIQAFVRVQARIRRQQAAKNRDALGLPQQNSSTFAVEISPGDSEMEWCSSLGTIEELQAKEHQRHVAAINRERAIAYAFCNKWKANRKVNPGSLFDYDLNNSTWVWIWLDEWLNGEQKKAAVLCGEIQRSTKKATSQSGEIQKSIQKVKETAHVKKVPRKGPVMQTQKDLKVIAEKSNEHRRMITRRGSPSRFRLARSSVGGKGKGIKMLSPKSEFT</sequence>
<feature type="region of interest" description="Disordered" evidence="3">
    <location>
        <begin position="296"/>
        <end position="328"/>
    </location>
</feature>
<dbReference type="PROSITE" id="PS50096">
    <property type="entry name" value="IQ"/>
    <property type="match status" value="1"/>
</dbReference>
<evidence type="ECO:0000256" key="2">
    <source>
        <dbReference type="ARBA" id="ARBA00024341"/>
    </source>
</evidence>
<keyword evidence="5" id="KW-1185">Reference proteome</keyword>
<reference evidence="4" key="1">
    <citation type="submission" date="2021-08" db="EMBL/GenBank/DDBJ databases">
        <title>WGS assembly of Ceratopteris richardii.</title>
        <authorList>
            <person name="Marchant D.B."/>
            <person name="Chen G."/>
            <person name="Jenkins J."/>
            <person name="Shu S."/>
            <person name="Leebens-Mack J."/>
            <person name="Grimwood J."/>
            <person name="Schmutz J."/>
            <person name="Soltis P."/>
            <person name="Soltis D."/>
            <person name="Chen Z.-H."/>
        </authorList>
    </citation>
    <scope>NUCLEOTIDE SEQUENCE</scope>
    <source>
        <strain evidence="4">Whitten #5841</strain>
        <tissue evidence="4">Leaf</tissue>
    </source>
</reference>
<comment type="similarity">
    <text evidence="2">Belongs to the IQD family.</text>
</comment>
<dbReference type="EMBL" id="CM035413">
    <property type="protein sequence ID" value="KAH7431711.1"/>
    <property type="molecule type" value="Genomic_DNA"/>
</dbReference>
<organism evidence="4 5">
    <name type="scientific">Ceratopteris richardii</name>
    <name type="common">Triangle waterfern</name>
    <dbReference type="NCBI Taxonomy" id="49495"/>
    <lineage>
        <taxon>Eukaryota</taxon>
        <taxon>Viridiplantae</taxon>
        <taxon>Streptophyta</taxon>
        <taxon>Embryophyta</taxon>
        <taxon>Tracheophyta</taxon>
        <taxon>Polypodiopsida</taxon>
        <taxon>Polypodiidae</taxon>
        <taxon>Polypodiales</taxon>
        <taxon>Pteridineae</taxon>
        <taxon>Pteridaceae</taxon>
        <taxon>Parkerioideae</taxon>
        <taxon>Ceratopteris</taxon>
    </lineage>
</organism>
<keyword evidence="1" id="KW-0112">Calmodulin-binding</keyword>
<proteinExistence type="inferred from homology"/>
<evidence type="ECO:0000313" key="5">
    <source>
        <dbReference type="Proteomes" id="UP000825935"/>
    </source>
</evidence>
<dbReference type="GO" id="GO:0005516">
    <property type="term" value="F:calmodulin binding"/>
    <property type="evidence" value="ECO:0007669"/>
    <property type="project" value="UniProtKB-KW"/>
</dbReference>
<gene>
    <name evidence="4" type="ORF">KP509_08G062300</name>
</gene>
<protein>
    <submittedName>
        <fullName evidence="4">Uncharacterized protein</fullName>
    </submittedName>
</protein>
<name>A0A8T2U670_CERRI</name>
<evidence type="ECO:0000313" key="4">
    <source>
        <dbReference type="EMBL" id="KAH7431711.1"/>
    </source>
</evidence>
<dbReference type="PANTHER" id="PTHR32295">
    <property type="entry name" value="IQ-DOMAIN 5-RELATED"/>
    <property type="match status" value="1"/>
</dbReference>
<dbReference type="OrthoDB" id="1923765at2759"/>
<dbReference type="AlphaFoldDB" id="A0A8T2U670"/>
<comment type="caution">
    <text evidence="4">The sequence shown here is derived from an EMBL/GenBank/DDBJ whole genome shotgun (WGS) entry which is preliminary data.</text>
</comment>
<dbReference type="Proteomes" id="UP000825935">
    <property type="component" value="Chromosome 8"/>
</dbReference>
<evidence type="ECO:0000256" key="3">
    <source>
        <dbReference type="SAM" id="MobiDB-lite"/>
    </source>
</evidence>